<organism evidence="2 3">
    <name type="scientific">Phanerochaete sordida</name>
    <dbReference type="NCBI Taxonomy" id="48140"/>
    <lineage>
        <taxon>Eukaryota</taxon>
        <taxon>Fungi</taxon>
        <taxon>Dikarya</taxon>
        <taxon>Basidiomycota</taxon>
        <taxon>Agaricomycotina</taxon>
        <taxon>Agaricomycetes</taxon>
        <taxon>Polyporales</taxon>
        <taxon>Phanerochaetaceae</taxon>
        <taxon>Phanerochaete</taxon>
    </lineage>
</organism>
<dbReference type="Gene3D" id="2.170.270.10">
    <property type="entry name" value="SET domain"/>
    <property type="match status" value="1"/>
</dbReference>
<gene>
    <name evidence="2" type="ORF">PsYK624_012220</name>
</gene>
<dbReference type="InterPro" id="IPR001214">
    <property type="entry name" value="SET_dom"/>
</dbReference>
<dbReference type="EMBL" id="BPQB01000002">
    <property type="protein sequence ID" value="GJE85144.1"/>
    <property type="molecule type" value="Genomic_DNA"/>
</dbReference>
<dbReference type="PANTHER" id="PTHR47332">
    <property type="entry name" value="SET DOMAIN-CONTAINING PROTEIN 5"/>
    <property type="match status" value="1"/>
</dbReference>
<dbReference type="PANTHER" id="PTHR47332:SF4">
    <property type="entry name" value="SET DOMAIN-CONTAINING PROTEIN 5"/>
    <property type="match status" value="1"/>
</dbReference>
<dbReference type="CDD" id="cd20071">
    <property type="entry name" value="SET_SMYD"/>
    <property type="match status" value="1"/>
</dbReference>
<protein>
    <submittedName>
        <fullName evidence="2">SET domain-containing protein</fullName>
    </submittedName>
</protein>
<dbReference type="SUPFAM" id="SSF82199">
    <property type="entry name" value="SET domain"/>
    <property type="match status" value="1"/>
</dbReference>
<name>A0A9P3FZT9_9APHY</name>
<comment type="caution">
    <text evidence="2">The sequence shown here is derived from an EMBL/GenBank/DDBJ whole genome shotgun (WGS) entry which is preliminary data.</text>
</comment>
<feature type="domain" description="SET" evidence="1">
    <location>
        <begin position="23"/>
        <end position="166"/>
    </location>
</feature>
<dbReference type="PROSITE" id="PS50280">
    <property type="entry name" value="SET"/>
    <property type="match status" value="1"/>
</dbReference>
<dbReference type="Proteomes" id="UP000703269">
    <property type="component" value="Unassembled WGS sequence"/>
</dbReference>
<reference evidence="2 3" key="1">
    <citation type="submission" date="2021-08" db="EMBL/GenBank/DDBJ databases">
        <title>Draft Genome Sequence of Phanerochaete sordida strain YK-624.</title>
        <authorList>
            <person name="Mori T."/>
            <person name="Dohra H."/>
            <person name="Suzuki T."/>
            <person name="Kawagishi H."/>
            <person name="Hirai H."/>
        </authorList>
    </citation>
    <scope>NUCLEOTIDE SEQUENCE [LARGE SCALE GENOMIC DNA]</scope>
    <source>
        <strain evidence="2 3">YK-624</strain>
    </source>
</reference>
<dbReference type="SMART" id="SM00317">
    <property type="entry name" value="SET"/>
    <property type="match status" value="1"/>
</dbReference>
<dbReference type="AlphaFoldDB" id="A0A9P3FZT9"/>
<keyword evidence="3" id="KW-1185">Reference proteome</keyword>
<sequence length="324" mass="34652">MYLGESHRRTARHTLTDLSPTADDLYITDVPGKGKGIIALRYFQRGETVLAEPPLFTQGLVRSAASVRAALAQCPPEAQHAFWELHNCHPARGSALGTFETNVLPCGANDAHGRVAPRGGVFATAARLNHGCAPNVNNAWDAARGVLVLRALRDIAAGEELTLGYGALLARREDRRAELRAKFGFECACEVCVLEGKARAASDARRECLAALYGAHLQGAYGDPFDGVGEAALALRLLREEGLPVYESSFCYSGFHCCAAVSDYVSAKAWAVKAFEASRAAFGEEHASYWKGLVANPNSYADAGSLGRRTLAGPDSPLWSVLGF</sequence>
<dbReference type="OrthoDB" id="265717at2759"/>
<dbReference type="InterPro" id="IPR053185">
    <property type="entry name" value="SET_domain_protein"/>
</dbReference>
<accession>A0A9P3FZT9</accession>
<evidence type="ECO:0000313" key="3">
    <source>
        <dbReference type="Proteomes" id="UP000703269"/>
    </source>
</evidence>
<evidence type="ECO:0000259" key="1">
    <source>
        <dbReference type="PROSITE" id="PS50280"/>
    </source>
</evidence>
<dbReference type="InterPro" id="IPR046341">
    <property type="entry name" value="SET_dom_sf"/>
</dbReference>
<proteinExistence type="predicted"/>
<evidence type="ECO:0000313" key="2">
    <source>
        <dbReference type="EMBL" id="GJE85144.1"/>
    </source>
</evidence>
<dbReference type="Pfam" id="PF00856">
    <property type="entry name" value="SET"/>
    <property type="match status" value="1"/>
</dbReference>